<sequence>MEELSVNLKEITSNNLDKRILKTEKQNNAHKEAIKLCIEQVFNTIINKFDENLLVSAAKEGMNGYNLFYWDKNTVITHDNFKFNIQFLFRGPFVDKGYGTGTTYYKNIEVHSLLEKLRRHFSPMFVNFVWNKQKNQYILFINWK</sequence>
<dbReference type="EMBL" id="MN738789">
    <property type="protein sequence ID" value="QHT37054.1"/>
    <property type="molecule type" value="Genomic_DNA"/>
</dbReference>
<dbReference type="AlphaFoldDB" id="A0A6C0F7I2"/>
<organism evidence="1">
    <name type="scientific">viral metagenome</name>
    <dbReference type="NCBI Taxonomy" id="1070528"/>
    <lineage>
        <taxon>unclassified sequences</taxon>
        <taxon>metagenomes</taxon>
        <taxon>organismal metagenomes</taxon>
    </lineage>
</organism>
<name>A0A6C0F7I2_9ZZZZ</name>
<reference evidence="1" key="1">
    <citation type="journal article" date="2020" name="Nature">
        <title>Giant virus diversity and host interactions through global metagenomics.</title>
        <authorList>
            <person name="Schulz F."/>
            <person name="Roux S."/>
            <person name="Paez-Espino D."/>
            <person name="Jungbluth S."/>
            <person name="Walsh D.A."/>
            <person name="Denef V.J."/>
            <person name="McMahon K.D."/>
            <person name="Konstantinidis K.T."/>
            <person name="Eloe-Fadrosh E.A."/>
            <person name="Kyrpides N.C."/>
            <person name="Woyke T."/>
        </authorList>
    </citation>
    <scope>NUCLEOTIDE SEQUENCE</scope>
    <source>
        <strain evidence="1">GVMAG-S-ERX555967-131</strain>
    </source>
</reference>
<proteinExistence type="predicted"/>
<evidence type="ECO:0000313" key="1">
    <source>
        <dbReference type="EMBL" id="QHT37054.1"/>
    </source>
</evidence>
<protein>
    <submittedName>
        <fullName evidence="1">Uncharacterized protein</fullName>
    </submittedName>
</protein>
<accession>A0A6C0F7I2</accession>